<protein>
    <submittedName>
        <fullName evidence="1">Uncharacterized protein</fullName>
    </submittedName>
</protein>
<keyword evidence="2" id="KW-1185">Reference proteome</keyword>
<proteinExistence type="predicted"/>
<name>A0A7J8NL74_9ROSI</name>
<organism evidence="1 2">
    <name type="scientific">Gossypium lobatum</name>
    <dbReference type="NCBI Taxonomy" id="34289"/>
    <lineage>
        <taxon>Eukaryota</taxon>
        <taxon>Viridiplantae</taxon>
        <taxon>Streptophyta</taxon>
        <taxon>Embryophyta</taxon>
        <taxon>Tracheophyta</taxon>
        <taxon>Spermatophyta</taxon>
        <taxon>Magnoliopsida</taxon>
        <taxon>eudicotyledons</taxon>
        <taxon>Gunneridae</taxon>
        <taxon>Pentapetalae</taxon>
        <taxon>rosids</taxon>
        <taxon>malvids</taxon>
        <taxon>Malvales</taxon>
        <taxon>Malvaceae</taxon>
        <taxon>Malvoideae</taxon>
        <taxon>Gossypium</taxon>
    </lineage>
</organism>
<comment type="caution">
    <text evidence="1">The sequence shown here is derived from an EMBL/GenBank/DDBJ whole genome shotgun (WGS) entry which is preliminary data.</text>
</comment>
<evidence type="ECO:0000313" key="1">
    <source>
        <dbReference type="EMBL" id="MBA0577610.1"/>
    </source>
</evidence>
<evidence type="ECO:0000313" key="2">
    <source>
        <dbReference type="Proteomes" id="UP000593572"/>
    </source>
</evidence>
<dbReference type="Proteomes" id="UP000593572">
    <property type="component" value="Unassembled WGS sequence"/>
</dbReference>
<sequence length="137" mass="14847">MTLGYRTTKGKGKPLANSKLIREGKLLTHQLVNQTRAPPWVDSSFCSLAYGVLAAVSNCCSPPKGRFLSVTHTSATGSITSSGRFRAMVVHVMVILEDSRGQESITKSNTLRFPMYSSVVGGIGAFMPDYHFSAYLV</sequence>
<reference evidence="1 2" key="1">
    <citation type="journal article" date="2019" name="Genome Biol. Evol.">
        <title>Insights into the evolution of the New World diploid cottons (Gossypium, subgenus Houzingenia) based on genome sequencing.</title>
        <authorList>
            <person name="Grover C.E."/>
            <person name="Arick M.A. 2nd"/>
            <person name="Thrash A."/>
            <person name="Conover J.L."/>
            <person name="Sanders W.S."/>
            <person name="Peterson D.G."/>
            <person name="Frelichowski J.E."/>
            <person name="Scheffler J.A."/>
            <person name="Scheffler B.E."/>
            <person name="Wendel J.F."/>
        </authorList>
    </citation>
    <scope>NUCLEOTIDE SEQUENCE [LARGE SCALE GENOMIC DNA]</scope>
    <source>
        <strain evidence="1">157</strain>
        <tissue evidence="1">Leaf</tissue>
    </source>
</reference>
<dbReference type="AlphaFoldDB" id="A0A7J8NL74"/>
<accession>A0A7J8NL74</accession>
<dbReference type="EMBL" id="JABEZX010356323">
    <property type="protein sequence ID" value="MBA0577610.1"/>
    <property type="molecule type" value="Genomic_DNA"/>
</dbReference>
<gene>
    <name evidence="1" type="ORF">Golob_024951</name>
</gene>